<organism evidence="1 2">
    <name type="scientific">Streptomyces ficellus</name>
    <dbReference type="NCBI Taxonomy" id="1977088"/>
    <lineage>
        <taxon>Bacteria</taxon>
        <taxon>Bacillati</taxon>
        <taxon>Actinomycetota</taxon>
        <taxon>Actinomycetes</taxon>
        <taxon>Kitasatosporales</taxon>
        <taxon>Streptomycetaceae</taxon>
        <taxon>Streptomyces</taxon>
    </lineage>
</organism>
<comment type="caution">
    <text evidence="1">The sequence shown here is derived from an EMBL/GenBank/DDBJ whole genome shotgun (WGS) entry which is preliminary data.</text>
</comment>
<accession>A0ABT7Z496</accession>
<sequence length="73" mass="7881">MTDHHLGAPIVVSGVVPGDPPFRVVQIHGNPVGIARDMLDVVRLAHQAGLTHVDLDDPALVRWVGGGKYRWTP</sequence>
<evidence type="ECO:0000313" key="1">
    <source>
        <dbReference type="EMBL" id="MDN3294324.1"/>
    </source>
</evidence>
<keyword evidence="2" id="KW-1185">Reference proteome</keyword>
<dbReference type="RefSeq" id="WP_290111371.1">
    <property type="nucleotide sequence ID" value="NZ_JAUEPL010000010.1"/>
</dbReference>
<name>A0ABT7Z496_9ACTN</name>
<dbReference type="EMBL" id="JAUEPL010000010">
    <property type="protein sequence ID" value="MDN3294324.1"/>
    <property type="molecule type" value="Genomic_DNA"/>
</dbReference>
<gene>
    <name evidence="1" type="ORF">QWM81_09735</name>
</gene>
<protein>
    <submittedName>
        <fullName evidence="1">Uncharacterized protein</fullName>
    </submittedName>
</protein>
<evidence type="ECO:0000313" key="2">
    <source>
        <dbReference type="Proteomes" id="UP001174050"/>
    </source>
</evidence>
<dbReference type="Proteomes" id="UP001174050">
    <property type="component" value="Unassembled WGS sequence"/>
</dbReference>
<reference evidence="1" key="1">
    <citation type="submission" date="2023-06" db="EMBL/GenBank/DDBJ databases">
        <title>WGS-Sequencing of Streptomyces ficellus isolate 21 collected from sand in Gara Djebilet Iron Mine in Algeria.</title>
        <authorList>
            <person name="Zegers G.P."/>
            <person name="Gomez A."/>
            <person name="Gueddou A."/>
            <person name="Zahara A.F."/>
            <person name="Worth M."/>
            <person name="Sevigny J.L."/>
            <person name="Tisa L."/>
        </authorList>
    </citation>
    <scope>NUCLEOTIDE SEQUENCE</scope>
    <source>
        <strain evidence="1">AS11</strain>
    </source>
</reference>
<proteinExistence type="predicted"/>